<evidence type="ECO:0000313" key="1">
    <source>
        <dbReference type="EMBL" id="KAG0443343.1"/>
    </source>
</evidence>
<organism evidence="1 2">
    <name type="scientific">Ixodes persulcatus</name>
    <name type="common">Taiga tick</name>
    <dbReference type="NCBI Taxonomy" id="34615"/>
    <lineage>
        <taxon>Eukaryota</taxon>
        <taxon>Metazoa</taxon>
        <taxon>Ecdysozoa</taxon>
        <taxon>Arthropoda</taxon>
        <taxon>Chelicerata</taxon>
        <taxon>Arachnida</taxon>
        <taxon>Acari</taxon>
        <taxon>Parasitiformes</taxon>
        <taxon>Ixodida</taxon>
        <taxon>Ixodoidea</taxon>
        <taxon>Ixodidae</taxon>
        <taxon>Ixodinae</taxon>
        <taxon>Ixodes</taxon>
    </lineage>
</organism>
<evidence type="ECO:0000313" key="2">
    <source>
        <dbReference type="Proteomes" id="UP000805193"/>
    </source>
</evidence>
<keyword evidence="2" id="KW-1185">Reference proteome</keyword>
<dbReference type="EMBL" id="JABSTQ010003557">
    <property type="protein sequence ID" value="KAG0443343.1"/>
    <property type="molecule type" value="Genomic_DNA"/>
</dbReference>
<dbReference type="Proteomes" id="UP000805193">
    <property type="component" value="Unassembled WGS sequence"/>
</dbReference>
<gene>
    <name evidence="1" type="ORF">HPB47_015021</name>
</gene>
<name>A0AC60QUI1_IXOPE</name>
<protein>
    <submittedName>
        <fullName evidence="1">Uncharacterized protein</fullName>
    </submittedName>
</protein>
<reference evidence="1 2" key="1">
    <citation type="journal article" date="2020" name="Cell">
        <title>Large-Scale Comparative Analyses of Tick Genomes Elucidate Their Genetic Diversity and Vector Capacities.</title>
        <authorList>
            <consortium name="Tick Genome and Microbiome Consortium (TIGMIC)"/>
            <person name="Jia N."/>
            <person name="Wang J."/>
            <person name="Shi W."/>
            <person name="Du L."/>
            <person name="Sun Y."/>
            <person name="Zhan W."/>
            <person name="Jiang J.F."/>
            <person name="Wang Q."/>
            <person name="Zhang B."/>
            <person name="Ji P."/>
            <person name="Bell-Sakyi L."/>
            <person name="Cui X.M."/>
            <person name="Yuan T.T."/>
            <person name="Jiang B.G."/>
            <person name="Yang W.F."/>
            <person name="Lam T.T."/>
            <person name="Chang Q.C."/>
            <person name="Ding S.J."/>
            <person name="Wang X.J."/>
            <person name="Zhu J.G."/>
            <person name="Ruan X.D."/>
            <person name="Zhao L."/>
            <person name="Wei J.T."/>
            <person name="Ye R.Z."/>
            <person name="Que T.C."/>
            <person name="Du C.H."/>
            <person name="Zhou Y.H."/>
            <person name="Cheng J.X."/>
            <person name="Dai P.F."/>
            <person name="Guo W.B."/>
            <person name="Han X.H."/>
            <person name="Huang E.J."/>
            <person name="Li L.F."/>
            <person name="Wei W."/>
            <person name="Gao Y.C."/>
            <person name="Liu J.Z."/>
            <person name="Shao H.Z."/>
            <person name="Wang X."/>
            <person name="Wang C.C."/>
            <person name="Yang T.C."/>
            <person name="Huo Q.B."/>
            <person name="Li W."/>
            <person name="Chen H.Y."/>
            <person name="Chen S.E."/>
            <person name="Zhou L.G."/>
            <person name="Ni X.B."/>
            <person name="Tian J.H."/>
            <person name="Sheng Y."/>
            <person name="Liu T."/>
            <person name="Pan Y.S."/>
            <person name="Xia L.Y."/>
            <person name="Li J."/>
            <person name="Zhao F."/>
            <person name="Cao W.C."/>
        </authorList>
    </citation>
    <scope>NUCLEOTIDE SEQUENCE [LARGE SCALE GENOMIC DNA]</scope>
    <source>
        <strain evidence="1">Iper-2018</strain>
    </source>
</reference>
<accession>A0AC60QUI1</accession>
<feature type="non-terminal residue" evidence="1">
    <location>
        <position position="1"/>
    </location>
</feature>
<feature type="non-terminal residue" evidence="1">
    <location>
        <position position="52"/>
    </location>
</feature>
<comment type="caution">
    <text evidence="1">The sequence shown here is derived from an EMBL/GenBank/DDBJ whole genome shotgun (WGS) entry which is preliminary data.</text>
</comment>
<sequence length="52" mass="5603">SLVLKPTEGKFPRISDRNEGPALTEKGLLSDAAAPRSADCKCRKKTTAQSCR</sequence>
<proteinExistence type="predicted"/>